<proteinExistence type="predicted"/>
<dbReference type="InterPro" id="IPR011992">
    <property type="entry name" value="EF-hand-dom_pair"/>
</dbReference>
<gene>
    <name evidence="4" type="ORF">WICMUC_005481</name>
</gene>
<sequence>MSGFPNISQEQINKIKDSFQLIDQDNDGNITRNDLQIIHQSLGTQLSDGQFKSMTEIAGTDLINFTKYISILSNELKDIPSKNEIQEALEVFSKDMEINVKELYEGLKNQGMKQEEIDHVVSRFKTEKMNGDQIFRGDEFLSYMTS</sequence>
<dbReference type="InterPro" id="IPR002048">
    <property type="entry name" value="EF_hand_dom"/>
</dbReference>
<dbReference type="AlphaFoldDB" id="A0A9P8T5T1"/>
<dbReference type="PROSITE" id="PS00018">
    <property type="entry name" value="EF_HAND_1"/>
    <property type="match status" value="1"/>
</dbReference>
<dbReference type="OrthoDB" id="429467at2759"/>
<dbReference type="PANTHER" id="PTHR23049">
    <property type="entry name" value="MYOSIN REGULATORY LIGHT CHAIN 2"/>
    <property type="match status" value="1"/>
</dbReference>
<evidence type="ECO:0000259" key="3">
    <source>
        <dbReference type="PROSITE" id="PS50222"/>
    </source>
</evidence>
<reference evidence="4" key="1">
    <citation type="journal article" date="2021" name="Open Biol.">
        <title>Shared evolutionary footprints suggest mitochondrial oxidative damage underlies multiple complex I losses in fungi.</title>
        <authorList>
            <person name="Schikora-Tamarit M.A."/>
            <person name="Marcet-Houben M."/>
            <person name="Nosek J."/>
            <person name="Gabaldon T."/>
        </authorList>
    </citation>
    <scope>NUCLEOTIDE SEQUENCE</scope>
    <source>
        <strain evidence="4">CBS6341</strain>
    </source>
</reference>
<evidence type="ECO:0000256" key="2">
    <source>
        <dbReference type="ARBA" id="ARBA00022837"/>
    </source>
</evidence>
<protein>
    <recommendedName>
        <fullName evidence="3">EF-hand domain-containing protein</fullName>
    </recommendedName>
</protein>
<evidence type="ECO:0000313" key="4">
    <source>
        <dbReference type="EMBL" id="KAH3666664.1"/>
    </source>
</evidence>
<dbReference type="EMBL" id="JAEUBF010001406">
    <property type="protein sequence ID" value="KAH3666664.1"/>
    <property type="molecule type" value="Genomic_DNA"/>
</dbReference>
<feature type="domain" description="EF-hand" evidence="3">
    <location>
        <begin position="10"/>
        <end position="45"/>
    </location>
</feature>
<dbReference type="FunFam" id="1.10.238.10:FF:000001">
    <property type="entry name" value="Calmodulin 1"/>
    <property type="match status" value="1"/>
</dbReference>
<dbReference type="SUPFAM" id="SSF47473">
    <property type="entry name" value="EF-hand"/>
    <property type="match status" value="1"/>
</dbReference>
<keyword evidence="5" id="KW-1185">Reference proteome</keyword>
<dbReference type="GO" id="GO:0005509">
    <property type="term" value="F:calcium ion binding"/>
    <property type="evidence" value="ECO:0007669"/>
    <property type="project" value="InterPro"/>
</dbReference>
<evidence type="ECO:0000256" key="1">
    <source>
        <dbReference type="ARBA" id="ARBA00022737"/>
    </source>
</evidence>
<keyword evidence="1" id="KW-0677">Repeat</keyword>
<dbReference type="InterPro" id="IPR018247">
    <property type="entry name" value="EF_Hand_1_Ca_BS"/>
</dbReference>
<comment type="caution">
    <text evidence="4">The sequence shown here is derived from an EMBL/GenBank/DDBJ whole genome shotgun (WGS) entry which is preliminary data.</text>
</comment>
<evidence type="ECO:0000313" key="5">
    <source>
        <dbReference type="Proteomes" id="UP000769528"/>
    </source>
</evidence>
<dbReference type="InterPro" id="IPR050403">
    <property type="entry name" value="Myosin_RLC"/>
</dbReference>
<dbReference type="Pfam" id="PF13405">
    <property type="entry name" value="EF-hand_6"/>
    <property type="match status" value="1"/>
</dbReference>
<organism evidence="4 5">
    <name type="scientific">Wickerhamomyces mucosus</name>
    <dbReference type="NCBI Taxonomy" id="1378264"/>
    <lineage>
        <taxon>Eukaryota</taxon>
        <taxon>Fungi</taxon>
        <taxon>Dikarya</taxon>
        <taxon>Ascomycota</taxon>
        <taxon>Saccharomycotina</taxon>
        <taxon>Saccharomycetes</taxon>
        <taxon>Phaffomycetales</taxon>
        <taxon>Wickerhamomycetaceae</taxon>
        <taxon>Wickerhamomyces</taxon>
    </lineage>
</organism>
<dbReference type="Gene3D" id="1.10.238.10">
    <property type="entry name" value="EF-hand"/>
    <property type="match status" value="1"/>
</dbReference>
<reference evidence="4" key="2">
    <citation type="submission" date="2021-01" db="EMBL/GenBank/DDBJ databases">
        <authorList>
            <person name="Schikora-Tamarit M.A."/>
        </authorList>
    </citation>
    <scope>NUCLEOTIDE SEQUENCE</scope>
    <source>
        <strain evidence="4">CBS6341</strain>
    </source>
</reference>
<name>A0A9P8T5T1_9ASCO</name>
<dbReference type="Proteomes" id="UP000769528">
    <property type="component" value="Unassembled WGS sequence"/>
</dbReference>
<keyword evidence="2" id="KW-0106">Calcium</keyword>
<accession>A0A9P8T5T1</accession>
<dbReference type="PROSITE" id="PS50222">
    <property type="entry name" value="EF_HAND_2"/>
    <property type="match status" value="1"/>
</dbReference>